<proteinExistence type="predicted"/>
<protein>
    <recommendedName>
        <fullName evidence="4">SAP domain-containing protein</fullName>
    </recommendedName>
</protein>
<gene>
    <name evidence="2" type="ORF">NDU88_002090</name>
</gene>
<feature type="region of interest" description="Disordered" evidence="1">
    <location>
        <begin position="46"/>
        <end position="105"/>
    </location>
</feature>
<comment type="caution">
    <text evidence="2">The sequence shown here is derived from an EMBL/GenBank/DDBJ whole genome shotgun (WGS) entry which is preliminary data.</text>
</comment>
<evidence type="ECO:0000256" key="1">
    <source>
        <dbReference type="SAM" id="MobiDB-lite"/>
    </source>
</evidence>
<evidence type="ECO:0008006" key="4">
    <source>
        <dbReference type="Google" id="ProtNLM"/>
    </source>
</evidence>
<reference evidence="2" key="1">
    <citation type="journal article" date="2022" name="bioRxiv">
        <title>Sequencing and chromosome-scale assembly of the giantPleurodeles waltlgenome.</title>
        <authorList>
            <person name="Brown T."/>
            <person name="Elewa A."/>
            <person name="Iarovenko S."/>
            <person name="Subramanian E."/>
            <person name="Araus A.J."/>
            <person name="Petzold A."/>
            <person name="Susuki M."/>
            <person name="Suzuki K.-i.T."/>
            <person name="Hayashi T."/>
            <person name="Toyoda A."/>
            <person name="Oliveira C."/>
            <person name="Osipova E."/>
            <person name="Leigh N.D."/>
            <person name="Simon A."/>
            <person name="Yun M.H."/>
        </authorList>
    </citation>
    <scope>NUCLEOTIDE SEQUENCE</scope>
    <source>
        <strain evidence="2">20211129_DDA</strain>
        <tissue evidence="2">Liver</tissue>
    </source>
</reference>
<feature type="compositionally biased region" description="Basic and acidic residues" evidence="1">
    <location>
        <begin position="79"/>
        <end position="90"/>
    </location>
</feature>
<dbReference type="AlphaFoldDB" id="A0AAV7VA79"/>
<evidence type="ECO:0000313" key="3">
    <source>
        <dbReference type="Proteomes" id="UP001066276"/>
    </source>
</evidence>
<name>A0AAV7VA79_PLEWA</name>
<organism evidence="2 3">
    <name type="scientific">Pleurodeles waltl</name>
    <name type="common">Iberian ribbed newt</name>
    <dbReference type="NCBI Taxonomy" id="8319"/>
    <lineage>
        <taxon>Eukaryota</taxon>
        <taxon>Metazoa</taxon>
        <taxon>Chordata</taxon>
        <taxon>Craniata</taxon>
        <taxon>Vertebrata</taxon>
        <taxon>Euteleostomi</taxon>
        <taxon>Amphibia</taxon>
        <taxon>Batrachia</taxon>
        <taxon>Caudata</taxon>
        <taxon>Salamandroidea</taxon>
        <taxon>Salamandridae</taxon>
        <taxon>Pleurodelinae</taxon>
        <taxon>Pleurodeles</taxon>
    </lineage>
</organism>
<dbReference type="EMBL" id="JANPWB010000003">
    <property type="protein sequence ID" value="KAJ1198247.1"/>
    <property type="molecule type" value="Genomic_DNA"/>
</dbReference>
<accession>A0AAV7VA79</accession>
<feature type="compositionally biased region" description="Acidic residues" evidence="1">
    <location>
        <begin position="53"/>
        <end position="71"/>
    </location>
</feature>
<evidence type="ECO:0000313" key="2">
    <source>
        <dbReference type="EMBL" id="KAJ1198247.1"/>
    </source>
</evidence>
<sequence>MEMDLINVHSLNKAELQTVCKERELKVGTKATKVDLHTVLQTYEEVKRPQTATEEDDRGGDLVLDEEEDQGFLENQGLQEEHPCTQKENQDTLEGAGTSVSSRGP</sequence>
<keyword evidence="3" id="KW-1185">Reference proteome</keyword>
<dbReference type="Proteomes" id="UP001066276">
    <property type="component" value="Chromosome 2_1"/>
</dbReference>